<organism evidence="1 2">
    <name type="scientific">Pseudomonas phage UAVern</name>
    <dbReference type="NCBI Taxonomy" id="2856997"/>
    <lineage>
        <taxon>Viruses</taxon>
        <taxon>Duplodnaviria</taxon>
        <taxon>Heunggongvirae</taxon>
        <taxon>Uroviricota</taxon>
        <taxon>Caudoviricetes</taxon>
        <taxon>Vandenendeviridae</taxon>
        <taxon>Gorskivirinae</taxon>
        <taxon>Uavernvirus</taxon>
        <taxon>Uavernvirus uavern</taxon>
    </lineage>
</organism>
<reference evidence="1" key="1">
    <citation type="submission" date="2021-07" db="EMBL/GenBank/DDBJ databases">
        <title>Complete genome sequence and phylogenomic analysis of the two lytic bacteriophage isolated from terrestrial biotopes of Antarctica.</title>
        <authorList>
            <person name="Holovan V."/>
            <person name="Rabalski L."/>
            <person name="Zlatohurska M."/>
            <person name="Andriichuk O."/>
            <person name="Budzanivska I."/>
            <person name="Shevchenko O."/>
            <person name="Gupalo A."/>
        </authorList>
    </citation>
    <scope>NUCLEOTIDE SEQUENCE</scope>
</reference>
<evidence type="ECO:0000313" key="1">
    <source>
        <dbReference type="EMBL" id="QYW06552.1"/>
    </source>
</evidence>
<sequence>MSVVKTDFVSKQVAQLIHANGSRFFGVTFKKKDGTLRTLNGHVRKVQGHGGTNNAGHFEKYVTVVLNKKDKDGKVQFRNVNTESVQALSIGGRRITFA</sequence>
<dbReference type="Proteomes" id="UP001058093">
    <property type="component" value="Segment"/>
</dbReference>
<evidence type="ECO:0000313" key="2">
    <source>
        <dbReference type="Proteomes" id="UP001058093"/>
    </source>
</evidence>
<gene>
    <name evidence="1" type="ORF">uav_020</name>
</gene>
<name>A0A975YYK4_9CAUD</name>
<keyword evidence="2" id="KW-1185">Reference proteome</keyword>
<accession>A0A975YYK4</accession>
<protein>
    <submittedName>
        <fullName evidence="1">Uncharacterized protein</fullName>
    </submittedName>
</protein>
<proteinExistence type="predicted"/>
<dbReference type="EMBL" id="MZ605293">
    <property type="protein sequence ID" value="QYW06552.1"/>
    <property type="molecule type" value="Genomic_DNA"/>
</dbReference>